<protein>
    <recommendedName>
        <fullName evidence="4">Lecithin-cholesterol acyltransferase</fullName>
    </recommendedName>
</protein>
<dbReference type="SUPFAM" id="SSF53474">
    <property type="entry name" value="alpha/beta-Hydrolases"/>
    <property type="match status" value="1"/>
</dbReference>
<proteinExistence type="inferred from homology"/>
<evidence type="ECO:0000313" key="3">
    <source>
        <dbReference type="Proteomes" id="UP001529510"/>
    </source>
</evidence>
<keyword evidence="3" id="KW-1185">Reference proteome</keyword>
<comment type="caution">
    <text evidence="2">The sequence shown here is derived from an EMBL/GenBank/DDBJ whole genome shotgun (WGS) entry which is preliminary data.</text>
</comment>
<dbReference type="InterPro" id="IPR029058">
    <property type="entry name" value="AB_hydrolase_fold"/>
</dbReference>
<dbReference type="EMBL" id="JAMKFB020000025">
    <property type="protein sequence ID" value="KAL0155716.1"/>
    <property type="molecule type" value="Genomic_DNA"/>
</dbReference>
<evidence type="ECO:0000313" key="2">
    <source>
        <dbReference type="EMBL" id="KAL0155716.1"/>
    </source>
</evidence>
<comment type="similarity">
    <text evidence="1">Belongs to the AB hydrolase superfamily. Lipase family.</text>
</comment>
<dbReference type="Gene3D" id="3.40.50.1820">
    <property type="entry name" value="alpha/beta hydrolase"/>
    <property type="match status" value="1"/>
</dbReference>
<name>A0ABD0N487_CIRMR</name>
<evidence type="ECO:0000256" key="1">
    <source>
        <dbReference type="ARBA" id="ARBA00010701"/>
    </source>
</evidence>
<organism evidence="2 3">
    <name type="scientific">Cirrhinus mrigala</name>
    <name type="common">Mrigala</name>
    <dbReference type="NCBI Taxonomy" id="683832"/>
    <lineage>
        <taxon>Eukaryota</taxon>
        <taxon>Metazoa</taxon>
        <taxon>Chordata</taxon>
        <taxon>Craniata</taxon>
        <taxon>Vertebrata</taxon>
        <taxon>Euteleostomi</taxon>
        <taxon>Actinopterygii</taxon>
        <taxon>Neopterygii</taxon>
        <taxon>Teleostei</taxon>
        <taxon>Ostariophysi</taxon>
        <taxon>Cypriniformes</taxon>
        <taxon>Cyprinidae</taxon>
        <taxon>Labeoninae</taxon>
        <taxon>Labeonini</taxon>
        <taxon>Cirrhinus</taxon>
    </lineage>
</organism>
<feature type="non-terminal residue" evidence="2">
    <location>
        <position position="1"/>
    </location>
</feature>
<dbReference type="Proteomes" id="UP001529510">
    <property type="component" value="Unassembled WGS sequence"/>
</dbReference>
<feature type="non-terminal residue" evidence="2">
    <location>
        <position position="74"/>
    </location>
</feature>
<dbReference type="Pfam" id="PF02450">
    <property type="entry name" value="LCAT"/>
    <property type="match status" value="1"/>
</dbReference>
<evidence type="ECO:0008006" key="4">
    <source>
        <dbReference type="Google" id="ProtNLM"/>
    </source>
</evidence>
<dbReference type="InterPro" id="IPR003386">
    <property type="entry name" value="LACT/PDAT_acylTrfase"/>
</dbReference>
<accession>A0ABD0N487</accession>
<gene>
    <name evidence="2" type="ORF">M9458_049979</name>
</gene>
<dbReference type="AlphaFoldDB" id="A0ABD0N487"/>
<reference evidence="2 3" key="1">
    <citation type="submission" date="2024-05" db="EMBL/GenBank/DDBJ databases">
        <title>Genome sequencing and assembly of Indian major carp, Cirrhinus mrigala (Hamilton, 1822).</title>
        <authorList>
            <person name="Mohindra V."/>
            <person name="Chowdhury L.M."/>
            <person name="Lal K."/>
            <person name="Jena J.K."/>
        </authorList>
    </citation>
    <scope>NUCLEOTIDE SEQUENCE [LARGE SCALE GENOMIC DNA]</scope>
    <source>
        <strain evidence="2">CM1030</strain>
        <tissue evidence="2">Blood</tissue>
    </source>
</reference>
<dbReference type="PANTHER" id="PTHR11440">
    <property type="entry name" value="LECITHIN-CHOLESTEROL ACYLTRANSFERASE-RELATED"/>
    <property type="match status" value="1"/>
</dbReference>
<sequence length="74" mass="8733">DQEEYFSRLKNLVEEMHDEYKQPVYLLGHSMGNNYILYFLNQQTQRWKDHYIQGFISLGAPWGGAVKPLRVLAS</sequence>